<dbReference type="SUPFAM" id="SSF53795">
    <property type="entry name" value="PEP carboxykinase-like"/>
    <property type="match status" value="1"/>
</dbReference>
<sequence>MRQKTNSRLTLSIAGIRCCFILPYTRAIKIRKRYSSFTCHGRPNAVLTIRSFTRKKGPMIPCLSEHKMILTIRRFDFICIFNMSLMRGTLDIADNRYSFDSFLRILYSSLLIRKQGCLMHAAGIIRDNMAIVFPGVSGSGKTTISRACKRYGVISDEIVAIRQRGKTFVVHSTPFWGEMKSTGKNKAAPLKIIYFLCKSGTFSITEMERPEKMVQLARCLFMFEKEPLATTRAMTLLARLTSSAHVKTLGFPRNRTIPWPFLIQQKQ</sequence>
<dbReference type="Proteomes" id="UP000179243">
    <property type="component" value="Unassembled WGS sequence"/>
</dbReference>
<accession>A0A1F7F1R9</accession>
<gene>
    <name evidence="1" type="ORF">A2519_21690</name>
</gene>
<evidence type="ECO:0000313" key="2">
    <source>
        <dbReference type="Proteomes" id="UP000179243"/>
    </source>
</evidence>
<dbReference type="InterPro" id="IPR027417">
    <property type="entry name" value="P-loop_NTPase"/>
</dbReference>
<reference evidence="1 2" key="1">
    <citation type="journal article" date="2016" name="Nat. Commun.">
        <title>Thousands of microbial genomes shed light on interconnected biogeochemical processes in an aquifer system.</title>
        <authorList>
            <person name="Anantharaman K."/>
            <person name="Brown C.T."/>
            <person name="Hug L.A."/>
            <person name="Sharon I."/>
            <person name="Castelle C.J."/>
            <person name="Probst A.J."/>
            <person name="Thomas B.C."/>
            <person name="Singh A."/>
            <person name="Wilkins M.J."/>
            <person name="Karaoz U."/>
            <person name="Brodie E.L."/>
            <person name="Williams K.H."/>
            <person name="Hubbard S.S."/>
            <person name="Banfield J.F."/>
        </authorList>
    </citation>
    <scope>NUCLEOTIDE SEQUENCE [LARGE SCALE GENOMIC DNA]</scope>
</reference>
<comment type="caution">
    <text evidence="1">The sequence shown here is derived from an EMBL/GenBank/DDBJ whole genome shotgun (WGS) entry which is preliminary data.</text>
</comment>
<name>A0A1F7F1R9_UNCRA</name>
<organism evidence="1 2">
    <name type="scientific">Candidatus Raymondbacteria bacterium RIFOXYD12_FULL_49_13</name>
    <dbReference type="NCBI Taxonomy" id="1817890"/>
    <lineage>
        <taxon>Bacteria</taxon>
        <taxon>Raymondiibacteriota</taxon>
    </lineage>
</organism>
<dbReference type="AlphaFoldDB" id="A0A1F7F1R9"/>
<dbReference type="EMBL" id="MFYX01000144">
    <property type="protein sequence ID" value="OGK00599.1"/>
    <property type="molecule type" value="Genomic_DNA"/>
</dbReference>
<evidence type="ECO:0000313" key="1">
    <source>
        <dbReference type="EMBL" id="OGK00599.1"/>
    </source>
</evidence>
<protein>
    <submittedName>
        <fullName evidence="1">Uncharacterized protein</fullName>
    </submittedName>
</protein>
<proteinExistence type="predicted"/>
<dbReference type="Gene3D" id="3.40.50.300">
    <property type="entry name" value="P-loop containing nucleotide triphosphate hydrolases"/>
    <property type="match status" value="1"/>
</dbReference>